<comment type="function">
    <text evidence="8">Catalyzes the NADPH-dependent reduction of glutamyl-tRNA(Glu) to glutamate 1-semialdehyde (GSA).</text>
</comment>
<comment type="similarity">
    <text evidence="2 8 13">Belongs to the glutamyl-tRNA reductase family.</text>
</comment>
<protein>
    <recommendedName>
        <fullName evidence="3 8">Glutamyl-tRNA reductase</fullName>
        <shortName evidence="8">GluTR</shortName>
        <ecNumber evidence="3 8">1.2.1.70</ecNumber>
    </recommendedName>
</protein>
<keyword evidence="19" id="KW-1185">Reference proteome</keyword>
<evidence type="ECO:0000256" key="8">
    <source>
        <dbReference type="HAMAP-Rule" id="MF_00087"/>
    </source>
</evidence>
<dbReference type="Gene3D" id="3.40.50.720">
    <property type="entry name" value="NAD(P)-binding Rossmann-like Domain"/>
    <property type="match status" value="1"/>
</dbReference>
<dbReference type="OrthoDB" id="4562at2157"/>
<evidence type="ECO:0000256" key="11">
    <source>
        <dbReference type="PIRSR" id="PIRSR000445-3"/>
    </source>
</evidence>
<feature type="site" description="Important for activity" evidence="8 12">
    <location>
        <position position="119"/>
    </location>
</feature>
<evidence type="ECO:0000256" key="4">
    <source>
        <dbReference type="ARBA" id="ARBA00022857"/>
    </source>
</evidence>
<dbReference type="Gene3D" id="3.30.460.30">
    <property type="entry name" value="Glutamyl-tRNA reductase, N-terminal domain"/>
    <property type="match status" value="1"/>
</dbReference>
<evidence type="ECO:0000259" key="16">
    <source>
        <dbReference type="Pfam" id="PF01488"/>
    </source>
</evidence>
<gene>
    <name evidence="8 18" type="primary">hemA</name>
    <name evidence="18" type="ORF">C482_07446</name>
</gene>
<dbReference type="Pfam" id="PF01488">
    <property type="entry name" value="Shikimate_DH"/>
    <property type="match status" value="1"/>
</dbReference>
<dbReference type="GO" id="GO:0050661">
    <property type="term" value="F:NADP binding"/>
    <property type="evidence" value="ECO:0007669"/>
    <property type="project" value="InterPro"/>
</dbReference>
<evidence type="ECO:0000256" key="7">
    <source>
        <dbReference type="ARBA" id="ARBA00047464"/>
    </source>
</evidence>
<dbReference type="InterPro" id="IPR018214">
    <property type="entry name" value="GluRdtase_CS"/>
</dbReference>
<evidence type="ECO:0000256" key="1">
    <source>
        <dbReference type="ARBA" id="ARBA00005059"/>
    </source>
</evidence>
<dbReference type="InterPro" id="IPR036291">
    <property type="entry name" value="NAD(P)-bd_dom_sf"/>
</dbReference>
<comment type="domain">
    <text evidence="8">Possesses an unusual extended V-shaped dimeric structure with each monomer consisting of three distinct domains arranged along a curved 'spinal' alpha-helix. The N-terminal catalytic domain specifically recognizes the glutamate moiety of the substrate. The second domain is the NADPH-binding domain, and the third C-terminal domain is responsible for dimerization.</text>
</comment>
<dbReference type="SUPFAM" id="SSF69075">
    <property type="entry name" value="Glutamyl tRNA-reductase dimerization domain"/>
    <property type="match status" value="1"/>
</dbReference>
<comment type="caution">
    <text evidence="18">The sequence shown here is derived from an EMBL/GenBank/DDBJ whole genome shotgun (WGS) entry which is preliminary data.</text>
</comment>
<evidence type="ECO:0000256" key="10">
    <source>
        <dbReference type="PIRSR" id="PIRSR000445-2"/>
    </source>
</evidence>
<dbReference type="PANTHER" id="PTHR43013">
    <property type="entry name" value="GLUTAMYL-TRNA REDUCTASE"/>
    <property type="match status" value="1"/>
</dbReference>
<evidence type="ECO:0000256" key="14">
    <source>
        <dbReference type="SAM" id="MobiDB-lite"/>
    </source>
</evidence>
<feature type="binding site" evidence="8 10">
    <location>
        <position position="129"/>
    </location>
    <ligand>
        <name>substrate</name>
    </ligand>
</feature>
<dbReference type="Pfam" id="PF05201">
    <property type="entry name" value="GlutR_N"/>
    <property type="match status" value="1"/>
</dbReference>
<comment type="subunit">
    <text evidence="8">Homodimer.</text>
</comment>
<comment type="pathway">
    <text evidence="1 8 13">Porphyrin-containing compound metabolism; protoporphyrin-IX biosynthesis; 5-aminolevulinate from L-glutamyl-tRNA(Glu): step 1/2.</text>
</comment>
<organism evidence="18 19">
    <name type="scientific">Natrialba chahannaoensis JCM 10990</name>
    <dbReference type="NCBI Taxonomy" id="1227492"/>
    <lineage>
        <taxon>Archaea</taxon>
        <taxon>Methanobacteriati</taxon>
        <taxon>Methanobacteriota</taxon>
        <taxon>Stenosarchaea group</taxon>
        <taxon>Halobacteria</taxon>
        <taxon>Halobacteriales</taxon>
        <taxon>Natrialbaceae</taxon>
        <taxon>Natrialba</taxon>
    </lineage>
</organism>
<evidence type="ECO:0000313" key="18">
    <source>
        <dbReference type="EMBL" id="ELZ01310.1"/>
    </source>
</evidence>
<feature type="domain" description="Quinate/shikimate 5-dehydrogenase/glutamyl-tRNA reductase" evidence="16">
    <location>
        <begin position="193"/>
        <end position="337"/>
    </location>
</feature>
<dbReference type="InterPro" id="IPR015895">
    <property type="entry name" value="4pyrrol_synth_GluRdtase_N"/>
</dbReference>
<feature type="binding site" evidence="8 11">
    <location>
        <begin position="208"/>
        <end position="213"/>
    </location>
    <ligand>
        <name>NADP(+)</name>
        <dbReference type="ChEBI" id="CHEBI:58349"/>
    </ligand>
</feature>
<dbReference type="InterPro" id="IPR036343">
    <property type="entry name" value="GluRdtase_N_sf"/>
</dbReference>
<feature type="binding site" evidence="8 10">
    <location>
        <position position="140"/>
    </location>
    <ligand>
        <name>substrate</name>
    </ligand>
</feature>
<dbReference type="NCBIfam" id="TIGR01035">
    <property type="entry name" value="hemA"/>
    <property type="match status" value="1"/>
</dbReference>
<evidence type="ECO:0000256" key="9">
    <source>
        <dbReference type="PIRSR" id="PIRSR000445-1"/>
    </source>
</evidence>
<dbReference type="PATRIC" id="fig|1227492.4.peg.1451"/>
<reference evidence="18 19" key="1">
    <citation type="journal article" date="2014" name="PLoS Genet.">
        <title>Phylogenetically driven sequencing of extremely halophilic archaea reveals strategies for static and dynamic osmo-response.</title>
        <authorList>
            <person name="Becker E.A."/>
            <person name="Seitzer P.M."/>
            <person name="Tritt A."/>
            <person name="Larsen D."/>
            <person name="Krusor M."/>
            <person name="Yao A.I."/>
            <person name="Wu D."/>
            <person name="Madern D."/>
            <person name="Eisen J.A."/>
            <person name="Darling A.E."/>
            <person name="Facciotti M.T."/>
        </authorList>
    </citation>
    <scope>NUCLEOTIDE SEQUENCE [LARGE SCALE GENOMIC DNA]</scope>
    <source>
        <strain evidence="18 19">JCM 10990</strain>
    </source>
</reference>
<dbReference type="EMBL" id="AOIN01000045">
    <property type="protein sequence ID" value="ELZ01310.1"/>
    <property type="molecule type" value="Genomic_DNA"/>
</dbReference>
<evidence type="ECO:0000256" key="6">
    <source>
        <dbReference type="ARBA" id="ARBA00023244"/>
    </source>
</evidence>
<feature type="binding site" evidence="8 10">
    <location>
        <begin position="51"/>
        <end position="54"/>
    </location>
    <ligand>
        <name>substrate</name>
    </ligand>
</feature>
<dbReference type="HAMAP" id="MF_00087">
    <property type="entry name" value="Glu_tRNA_reductase"/>
    <property type="match status" value="1"/>
</dbReference>
<keyword evidence="5 8" id="KW-0560">Oxidoreductase</keyword>
<dbReference type="Pfam" id="PF00745">
    <property type="entry name" value="GlutR_dimer"/>
    <property type="match status" value="1"/>
</dbReference>
<dbReference type="AlphaFoldDB" id="M0ARY3"/>
<dbReference type="FunFam" id="3.30.460.30:FF:000001">
    <property type="entry name" value="Glutamyl-tRNA reductase"/>
    <property type="match status" value="1"/>
</dbReference>
<dbReference type="InterPro" id="IPR006151">
    <property type="entry name" value="Shikm_DH/Glu-tRNA_Rdtase"/>
</dbReference>
<keyword evidence="4 8" id="KW-0521">NADP</keyword>
<dbReference type="EC" id="1.2.1.70" evidence="3 8"/>
<evidence type="ECO:0000259" key="15">
    <source>
        <dbReference type="Pfam" id="PF00745"/>
    </source>
</evidence>
<dbReference type="PROSITE" id="PS00747">
    <property type="entry name" value="GLUTR"/>
    <property type="match status" value="1"/>
</dbReference>
<feature type="compositionally biased region" description="Low complexity" evidence="14">
    <location>
        <begin position="95"/>
        <end position="104"/>
    </location>
</feature>
<evidence type="ECO:0000256" key="5">
    <source>
        <dbReference type="ARBA" id="ARBA00023002"/>
    </source>
</evidence>
<dbReference type="PIRSF" id="PIRSF000445">
    <property type="entry name" value="4pyrrol_synth_GluRdtase"/>
    <property type="match status" value="1"/>
</dbReference>
<dbReference type="SUPFAM" id="SSF69742">
    <property type="entry name" value="Glutamyl tRNA-reductase catalytic, N-terminal domain"/>
    <property type="match status" value="1"/>
</dbReference>
<dbReference type="InterPro" id="IPR000343">
    <property type="entry name" value="4pyrrol_synth_GluRdtase"/>
</dbReference>
<dbReference type="GO" id="GO:0008883">
    <property type="term" value="F:glutamyl-tRNA reductase activity"/>
    <property type="evidence" value="ECO:0007669"/>
    <property type="project" value="UniProtKB-UniRule"/>
</dbReference>
<dbReference type="InterPro" id="IPR036453">
    <property type="entry name" value="GluRdtase_dimer_dom_sf"/>
</dbReference>
<dbReference type="SUPFAM" id="SSF51735">
    <property type="entry name" value="NAD(P)-binding Rossmann-fold domains"/>
    <property type="match status" value="1"/>
</dbReference>
<dbReference type="UniPathway" id="UPA00251">
    <property type="reaction ID" value="UER00316"/>
</dbReference>
<dbReference type="PANTHER" id="PTHR43013:SF1">
    <property type="entry name" value="GLUTAMYL-TRNA REDUCTASE"/>
    <property type="match status" value="1"/>
</dbReference>
<feature type="region of interest" description="Disordered" evidence="14">
    <location>
        <begin position="78"/>
        <end position="105"/>
    </location>
</feature>
<dbReference type="CDD" id="cd05213">
    <property type="entry name" value="NAD_bind_Glutamyl_tRNA_reduct"/>
    <property type="match status" value="1"/>
</dbReference>
<sequence length="481" mass="51343">MIPAGVVTAGRVTHESGTVDDLAAASPDSQQAAVADLCSAPGIDEAYVLSTCNRVEAYVVSADPVIGRTALSEFFAGVDDDDDDQRQTSDERNGTAADTNTATAHDPLVITDHDDSLTHLLRVATGLESVVLGEDQIIGQVRTAYEDARAAGGIGTMLEPAVTKAIHVGERARTETEINEGVVSLGSAAIRLAGQTVSLEGANALVVGAGEMGQLAARSLADADVDELVVSNRTVSRADHLISELDHDNARAVPLESLDMLAPRADVIVAATGSDEPVIGRAHFVGTDGEDAMDGENATMSEDERVVVDLGQPRDVDPAIDALDSITVYDLDDLETITEETREQRADAAREVETMINHEFDLLCEQYKRARADEVIAAMYESAARIKQRELETALSQLEDESFTPAQREVVETMADALVSQLLAPPTQSLREAAAEDDWSTINTALQLFDPDFGDEDGPSLLERTQTAQRREAAFEATDDD</sequence>
<proteinExistence type="inferred from homology"/>
<comment type="catalytic activity">
    <reaction evidence="7 8 13">
        <text>(S)-4-amino-5-oxopentanoate + tRNA(Glu) + NADP(+) = L-glutamyl-tRNA(Glu) + NADPH + H(+)</text>
        <dbReference type="Rhea" id="RHEA:12344"/>
        <dbReference type="Rhea" id="RHEA-COMP:9663"/>
        <dbReference type="Rhea" id="RHEA-COMP:9680"/>
        <dbReference type="ChEBI" id="CHEBI:15378"/>
        <dbReference type="ChEBI" id="CHEBI:57501"/>
        <dbReference type="ChEBI" id="CHEBI:57783"/>
        <dbReference type="ChEBI" id="CHEBI:58349"/>
        <dbReference type="ChEBI" id="CHEBI:78442"/>
        <dbReference type="ChEBI" id="CHEBI:78520"/>
        <dbReference type="EC" id="1.2.1.70"/>
    </reaction>
</comment>
<dbReference type="Proteomes" id="UP000011693">
    <property type="component" value="Unassembled WGS sequence"/>
</dbReference>
<name>M0ARY3_9EURY</name>
<dbReference type="GO" id="GO:0019353">
    <property type="term" value="P:protoporphyrinogen IX biosynthetic process from glutamate"/>
    <property type="evidence" value="ECO:0007669"/>
    <property type="project" value="TreeGrafter"/>
</dbReference>
<keyword evidence="6 8" id="KW-0627">Porphyrin biosynthesis</keyword>
<evidence type="ECO:0000313" key="19">
    <source>
        <dbReference type="Proteomes" id="UP000011693"/>
    </source>
</evidence>
<evidence type="ECO:0000259" key="17">
    <source>
        <dbReference type="Pfam" id="PF05201"/>
    </source>
</evidence>
<feature type="binding site" evidence="8 10">
    <location>
        <begin position="134"/>
        <end position="136"/>
    </location>
    <ligand>
        <name>substrate</name>
    </ligand>
</feature>
<feature type="domain" description="Tetrapyrrole biosynthesis glutamyl-tRNA reductase dimerisation" evidence="15">
    <location>
        <begin position="351"/>
        <end position="450"/>
    </location>
</feature>
<comment type="miscellaneous">
    <text evidence="8">During catalysis, the active site Cys acts as a nucleophile attacking the alpha-carbonyl group of tRNA-bound glutamate with the formation of a thioester intermediate between enzyme and glutamate, and the concomitant release of tRNA(Glu). The thioester intermediate is finally reduced by direct hydride transfer from NADPH, to form the product GSA.</text>
</comment>
<feature type="domain" description="Glutamyl-tRNA reductase N-terminal" evidence="17">
    <location>
        <begin position="18"/>
        <end position="176"/>
    </location>
</feature>
<evidence type="ECO:0000256" key="12">
    <source>
        <dbReference type="PIRSR" id="PIRSR000445-4"/>
    </source>
</evidence>
<accession>M0ARY3</accession>
<dbReference type="STRING" id="1227492.C482_07446"/>
<dbReference type="InterPro" id="IPR015896">
    <property type="entry name" value="4pyrrol_synth_GluRdtase_dimer"/>
</dbReference>
<evidence type="ECO:0000256" key="3">
    <source>
        <dbReference type="ARBA" id="ARBA00012970"/>
    </source>
</evidence>
<feature type="active site" description="Nucleophile" evidence="8 9">
    <location>
        <position position="52"/>
    </location>
</feature>
<evidence type="ECO:0000256" key="13">
    <source>
        <dbReference type="RuleBase" id="RU000584"/>
    </source>
</evidence>
<evidence type="ECO:0000256" key="2">
    <source>
        <dbReference type="ARBA" id="ARBA00005916"/>
    </source>
</evidence>
<dbReference type="RefSeq" id="WP_006166883.1">
    <property type="nucleotide sequence ID" value="NZ_AOIN01000045.1"/>
</dbReference>